<feature type="region of interest" description="Disordered" evidence="1">
    <location>
        <begin position="79"/>
        <end position="102"/>
    </location>
</feature>
<dbReference type="EMBL" id="CADEBC010000561">
    <property type="protein sequence ID" value="CAB3253268.1"/>
    <property type="molecule type" value="Genomic_DNA"/>
</dbReference>
<dbReference type="AlphaFoldDB" id="A0A8S1AT24"/>
<gene>
    <name evidence="2" type="ORF">APLA_LOCUS13993</name>
</gene>
<evidence type="ECO:0000256" key="1">
    <source>
        <dbReference type="SAM" id="MobiDB-lite"/>
    </source>
</evidence>
<organism evidence="2 3">
    <name type="scientific">Arctia plantaginis</name>
    <name type="common">Wood tiger moth</name>
    <name type="synonym">Phalaena plantaginis</name>
    <dbReference type="NCBI Taxonomy" id="874455"/>
    <lineage>
        <taxon>Eukaryota</taxon>
        <taxon>Metazoa</taxon>
        <taxon>Ecdysozoa</taxon>
        <taxon>Arthropoda</taxon>
        <taxon>Hexapoda</taxon>
        <taxon>Insecta</taxon>
        <taxon>Pterygota</taxon>
        <taxon>Neoptera</taxon>
        <taxon>Endopterygota</taxon>
        <taxon>Lepidoptera</taxon>
        <taxon>Glossata</taxon>
        <taxon>Ditrysia</taxon>
        <taxon>Noctuoidea</taxon>
        <taxon>Erebidae</taxon>
        <taxon>Arctiinae</taxon>
        <taxon>Arctia</taxon>
    </lineage>
</organism>
<sequence>MLINLNSTSNIRSSTSISRRNYKRNSRKESACYKYYQTRPNKICFSSEETAKTILRSRIPDQTSYQNKYLQDLKENLQKRTPNGKTDLSMMIGETDDTLRSP</sequence>
<dbReference type="Proteomes" id="UP000494106">
    <property type="component" value="Unassembled WGS sequence"/>
</dbReference>
<reference evidence="2 3" key="1">
    <citation type="submission" date="2020-04" db="EMBL/GenBank/DDBJ databases">
        <authorList>
            <person name="Wallbank WR R."/>
            <person name="Pardo Diaz C."/>
            <person name="Kozak K."/>
            <person name="Martin S."/>
            <person name="Jiggins C."/>
            <person name="Moest M."/>
            <person name="Warren A I."/>
            <person name="Byers J.R.P. K."/>
            <person name="Montejo-Kovacevich G."/>
            <person name="Yen C E."/>
        </authorList>
    </citation>
    <scope>NUCLEOTIDE SEQUENCE [LARGE SCALE GENOMIC DNA]</scope>
</reference>
<keyword evidence="3" id="KW-1185">Reference proteome</keyword>
<proteinExistence type="predicted"/>
<evidence type="ECO:0000313" key="3">
    <source>
        <dbReference type="Proteomes" id="UP000494106"/>
    </source>
</evidence>
<dbReference type="OrthoDB" id="7477315at2759"/>
<feature type="region of interest" description="Disordered" evidence="1">
    <location>
        <begin position="1"/>
        <end position="24"/>
    </location>
</feature>
<accession>A0A8S1AT24</accession>
<protein>
    <submittedName>
        <fullName evidence="2">Uncharacterized protein</fullName>
    </submittedName>
</protein>
<name>A0A8S1AT24_ARCPL</name>
<evidence type="ECO:0000313" key="2">
    <source>
        <dbReference type="EMBL" id="CAB3253268.1"/>
    </source>
</evidence>
<feature type="compositionally biased region" description="Low complexity" evidence="1">
    <location>
        <begin position="1"/>
        <end position="19"/>
    </location>
</feature>
<comment type="caution">
    <text evidence="2">The sequence shown here is derived from an EMBL/GenBank/DDBJ whole genome shotgun (WGS) entry which is preliminary data.</text>
</comment>